<evidence type="ECO:0000313" key="1">
    <source>
        <dbReference type="EMBL" id="KAF2901548.1"/>
    </source>
</evidence>
<dbReference type="AlphaFoldDB" id="A0A8K0DE33"/>
<comment type="caution">
    <text evidence="1">The sequence shown here is derived from an EMBL/GenBank/DDBJ whole genome shotgun (WGS) entry which is preliminary data.</text>
</comment>
<proteinExistence type="predicted"/>
<protein>
    <submittedName>
        <fullName evidence="1">Uncharacterized protein</fullName>
    </submittedName>
</protein>
<keyword evidence="2" id="KW-1185">Reference proteome</keyword>
<gene>
    <name evidence="1" type="ORF">ILUMI_04638</name>
</gene>
<evidence type="ECO:0000313" key="2">
    <source>
        <dbReference type="Proteomes" id="UP000801492"/>
    </source>
</evidence>
<name>A0A8K0DE33_IGNLU</name>
<dbReference type="EMBL" id="VTPC01001556">
    <property type="protein sequence ID" value="KAF2901548.1"/>
    <property type="molecule type" value="Genomic_DNA"/>
</dbReference>
<sequence>MGYLKASKIFGLSESTAERHITKPQPWTYQFMILRPLALYKLTEAGEALRRHNSPPSELSTPEYPRYQFAYLLEIPTTSNRQVAAALIPSTPYKQQLKE</sequence>
<organism evidence="1 2">
    <name type="scientific">Ignelater luminosus</name>
    <name type="common">Cucubano</name>
    <name type="synonym">Pyrophorus luminosus</name>
    <dbReference type="NCBI Taxonomy" id="2038154"/>
    <lineage>
        <taxon>Eukaryota</taxon>
        <taxon>Metazoa</taxon>
        <taxon>Ecdysozoa</taxon>
        <taxon>Arthropoda</taxon>
        <taxon>Hexapoda</taxon>
        <taxon>Insecta</taxon>
        <taxon>Pterygota</taxon>
        <taxon>Neoptera</taxon>
        <taxon>Endopterygota</taxon>
        <taxon>Coleoptera</taxon>
        <taxon>Polyphaga</taxon>
        <taxon>Elateriformia</taxon>
        <taxon>Elateroidea</taxon>
        <taxon>Elateridae</taxon>
        <taxon>Agrypninae</taxon>
        <taxon>Pyrophorini</taxon>
        <taxon>Ignelater</taxon>
    </lineage>
</organism>
<dbReference type="Proteomes" id="UP000801492">
    <property type="component" value="Unassembled WGS sequence"/>
</dbReference>
<reference evidence="1" key="1">
    <citation type="submission" date="2019-08" db="EMBL/GenBank/DDBJ databases">
        <title>The genome of the North American firefly Photinus pyralis.</title>
        <authorList>
            <consortium name="Photinus pyralis genome working group"/>
            <person name="Fallon T.R."/>
            <person name="Sander Lower S.E."/>
            <person name="Weng J.-K."/>
        </authorList>
    </citation>
    <scope>NUCLEOTIDE SEQUENCE</scope>
    <source>
        <strain evidence="1">TRF0915ILg1</strain>
        <tissue evidence="1">Whole body</tissue>
    </source>
</reference>
<accession>A0A8K0DE33</accession>